<dbReference type="Gene3D" id="6.10.10.10">
    <property type="entry name" value="Flagellar export chaperone, C-terminal domain"/>
    <property type="match status" value="1"/>
</dbReference>
<evidence type="ECO:0000256" key="4">
    <source>
        <dbReference type="RuleBase" id="RU362073"/>
    </source>
</evidence>
<dbReference type="EMBL" id="CP104067">
    <property type="protein sequence ID" value="WAH42640.1"/>
    <property type="molecule type" value="Genomic_DNA"/>
</dbReference>
<comment type="subcellular location">
    <subcellularLocation>
        <location evidence="4">Secreted</location>
    </subcellularLocation>
    <subcellularLocation>
        <location evidence="4">Bacterial flagellum</location>
    </subcellularLocation>
</comment>
<feature type="domain" description="Flagellin C-terminal" evidence="6">
    <location>
        <begin position="356"/>
        <end position="440"/>
    </location>
</feature>
<comment type="similarity">
    <text evidence="1 4">Belongs to the bacterial flagellin family.</text>
</comment>
<evidence type="ECO:0000256" key="3">
    <source>
        <dbReference type="ARBA" id="ARBA00023143"/>
    </source>
</evidence>
<sequence length="441" mass="44917">MSLSINSNSAASSILSNLNNVQNEMNTSYQQLSTGNQVSSAADNPASYAISQQMTSQINGLNQATQNAQNGISLIQTATGAMNQTEQVLQTMSTLATEAANAGNTFSDRANLQLEMNALAQQINSTTNQTQYNGINLLTGQFGAGNSNLNLQIGANQGQTLSFNIGATDVQTLGVNGGSQATGGTDTIGTDTVTGDTTNIKQAATPAAIASSITASNSLLQSGMSLKLVFTANVSAGSAGVSGTASSGTLQLETSDGTNIGNAIQLSATDISGGLSDVTIGDSATGATLSISTGALSDLFSVSADNASGTYTQSDTITLTGSNASTSASASNGWQASTSVNGINIMDQSDAQNAITSIQNAINTLSSSQAQLGAVQNRLNYTVSNLNNSSQNLSNAQSTITNTDMAAAYTQFSQQQVLEQVGISMLSQAQQQPQMILKLLQ</sequence>
<keyword evidence="8" id="KW-1185">Reference proteome</keyword>
<evidence type="ECO:0000313" key="7">
    <source>
        <dbReference type="EMBL" id="WAH42640.1"/>
    </source>
</evidence>
<dbReference type="Proteomes" id="UP001164761">
    <property type="component" value="Chromosome"/>
</dbReference>
<proteinExistence type="inferred from homology"/>
<evidence type="ECO:0000259" key="5">
    <source>
        <dbReference type="Pfam" id="PF00669"/>
    </source>
</evidence>
<dbReference type="PRINTS" id="PR00207">
    <property type="entry name" value="FLAGELLIN"/>
</dbReference>
<keyword evidence="7" id="KW-0282">Flagellum</keyword>
<keyword evidence="4" id="KW-0964">Secreted</keyword>
<keyword evidence="7" id="KW-0966">Cell projection</keyword>
<accession>A0ABY6ZIN7</accession>
<gene>
    <name evidence="7" type="ORF">NZD89_04135</name>
</gene>
<dbReference type="InterPro" id="IPR046358">
    <property type="entry name" value="Flagellin_C"/>
</dbReference>
<dbReference type="Gene3D" id="1.20.1330.10">
    <property type="entry name" value="f41 fragment of flagellin, N-terminal domain"/>
    <property type="match status" value="2"/>
</dbReference>
<dbReference type="Pfam" id="PF00669">
    <property type="entry name" value="Flagellin_N"/>
    <property type="match status" value="1"/>
</dbReference>
<name>A0ABY6ZIN7_9BACL</name>
<organism evidence="7 8">
    <name type="scientific">Alicyclobacillus fastidiosus</name>
    <dbReference type="NCBI Taxonomy" id="392011"/>
    <lineage>
        <taxon>Bacteria</taxon>
        <taxon>Bacillati</taxon>
        <taxon>Bacillota</taxon>
        <taxon>Bacilli</taxon>
        <taxon>Bacillales</taxon>
        <taxon>Alicyclobacillaceae</taxon>
        <taxon>Alicyclobacillus</taxon>
    </lineage>
</organism>
<dbReference type="InterPro" id="IPR001029">
    <property type="entry name" value="Flagellin_N"/>
</dbReference>
<feature type="domain" description="Flagellin N-terminal" evidence="5">
    <location>
        <begin position="5"/>
        <end position="141"/>
    </location>
</feature>
<evidence type="ECO:0000256" key="2">
    <source>
        <dbReference type="ARBA" id="ARBA00020110"/>
    </source>
</evidence>
<keyword evidence="7" id="KW-0969">Cilium</keyword>
<dbReference type="Pfam" id="PF00700">
    <property type="entry name" value="Flagellin_C"/>
    <property type="match status" value="1"/>
</dbReference>
<dbReference type="PANTHER" id="PTHR42792:SF2">
    <property type="entry name" value="FLAGELLIN"/>
    <property type="match status" value="1"/>
</dbReference>
<dbReference type="PANTHER" id="PTHR42792">
    <property type="entry name" value="FLAGELLIN"/>
    <property type="match status" value="1"/>
</dbReference>
<dbReference type="InterPro" id="IPR042187">
    <property type="entry name" value="Flagellin_C_sub2"/>
</dbReference>
<dbReference type="InterPro" id="IPR001492">
    <property type="entry name" value="Flagellin"/>
</dbReference>
<dbReference type="SUPFAM" id="SSF64518">
    <property type="entry name" value="Phase 1 flagellin"/>
    <property type="match status" value="1"/>
</dbReference>
<evidence type="ECO:0000313" key="8">
    <source>
        <dbReference type="Proteomes" id="UP001164761"/>
    </source>
</evidence>
<comment type="function">
    <text evidence="4">Flagellin is the subunit protein which polymerizes to form the filaments of bacterial flagella.</text>
</comment>
<dbReference type="Gene3D" id="3.30.70.2120">
    <property type="match status" value="1"/>
</dbReference>
<reference evidence="7" key="1">
    <citation type="submission" date="2022-08" db="EMBL/GenBank/DDBJ databases">
        <title>Alicyclobacillus fastidiosus DSM 17978, complete genome.</title>
        <authorList>
            <person name="Wang Q."/>
            <person name="Cai R."/>
            <person name="Wang Z."/>
        </authorList>
    </citation>
    <scope>NUCLEOTIDE SEQUENCE</scope>
    <source>
        <strain evidence="7">DSM 17978</strain>
    </source>
</reference>
<dbReference type="RefSeq" id="WP_268006512.1">
    <property type="nucleotide sequence ID" value="NZ_BSUT01000001.1"/>
</dbReference>
<evidence type="ECO:0000256" key="1">
    <source>
        <dbReference type="ARBA" id="ARBA00005709"/>
    </source>
</evidence>
<protein>
    <recommendedName>
        <fullName evidence="2 4">Flagellin</fullName>
    </recommendedName>
</protein>
<keyword evidence="3 4" id="KW-0975">Bacterial flagellum</keyword>
<evidence type="ECO:0000259" key="6">
    <source>
        <dbReference type="Pfam" id="PF00700"/>
    </source>
</evidence>